<keyword evidence="3" id="KW-1185">Reference proteome</keyword>
<feature type="compositionally biased region" description="Polar residues" evidence="1">
    <location>
        <begin position="7"/>
        <end position="16"/>
    </location>
</feature>
<proteinExistence type="predicted"/>
<evidence type="ECO:0000313" key="2">
    <source>
        <dbReference type="EMBL" id="CAL1584687.1"/>
    </source>
</evidence>
<evidence type="ECO:0000256" key="1">
    <source>
        <dbReference type="SAM" id="MobiDB-lite"/>
    </source>
</evidence>
<name>A0AAV2K422_KNICA</name>
<gene>
    <name evidence="2" type="ORF">KC01_LOCUS14982</name>
</gene>
<dbReference type="Proteomes" id="UP001497482">
    <property type="component" value="Chromosome 16"/>
</dbReference>
<sequence length="75" mass="8074">MKDPSASVLTPNSTASARGLRTHSPVIPQKNRDVGPVRLQPPNAKYLSPRDLLTTAAANPPGDGLSRYFNQPHKT</sequence>
<protein>
    <submittedName>
        <fullName evidence="2">Uncharacterized protein</fullName>
    </submittedName>
</protein>
<dbReference type="AlphaFoldDB" id="A0AAV2K422"/>
<dbReference type="EMBL" id="OZ035838">
    <property type="protein sequence ID" value="CAL1584687.1"/>
    <property type="molecule type" value="Genomic_DNA"/>
</dbReference>
<evidence type="ECO:0000313" key="3">
    <source>
        <dbReference type="Proteomes" id="UP001497482"/>
    </source>
</evidence>
<reference evidence="2 3" key="1">
    <citation type="submission" date="2024-04" db="EMBL/GenBank/DDBJ databases">
        <authorList>
            <person name="Waldvogel A.-M."/>
            <person name="Schoenle A."/>
        </authorList>
    </citation>
    <scope>NUCLEOTIDE SEQUENCE [LARGE SCALE GENOMIC DNA]</scope>
</reference>
<feature type="region of interest" description="Disordered" evidence="1">
    <location>
        <begin position="1"/>
        <end position="75"/>
    </location>
</feature>
<organism evidence="2 3">
    <name type="scientific">Knipowitschia caucasica</name>
    <name type="common">Caucasian dwarf goby</name>
    <name type="synonym">Pomatoschistus caucasicus</name>
    <dbReference type="NCBI Taxonomy" id="637954"/>
    <lineage>
        <taxon>Eukaryota</taxon>
        <taxon>Metazoa</taxon>
        <taxon>Chordata</taxon>
        <taxon>Craniata</taxon>
        <taxon>Vertebrata</taxon>
        <taxon>Euteleostomi</taxon>
        <taxon>Actinopterygii</taxon>
        <taxon>Neopterygii</taxon>
        <taxon>Teleostei</taxon>
        <taxon>Neoteleostei</taxon>
        <taxon>Acanthomorphata</taxon>
        <taxon>Gobiaria</taxon>
        <taxon>Gobiiformes</taxon>
        <taxon>Gobioidei</taxon>
        <taxon>Gobiidae</taxon>
        <taxon>Gobiinae</taxon>
        <taxon>Knipowitschia</taxon>
    </lineage>
</organism>
<accession>A0AAV2K422</accession>